<feature type="chain" id="PRO_5017741474" description="Secreted protein" evidence="1">
    <location>
        <begin position="17"/>
        <end position="66"/>
    </location>
</feature>
<keyword evidence="3" id="KW-1185">Reference proteome</keyword>
<evidence type="ECO:0000313" key="2">
    <source>
        <dbReference type="EMBL" id="RDH30493.1"/>
    </source>
</evidence>
<dbReference type="EMBL" id="KZ852060">
    <property type="protein sequence ID" value="RDH30493.1"/>
    <property type="molecule type" value="Genomic_DNA"/>
</dbReference>
<proteinExistence type="predicted"/>
<evidence type="ECO:0008006" key="4">
    <source>
        <dbReference type="Google" id="ProtNLM"/>
    </source>
</evidence>
<reference evidence="2 3" key="1">
    <citation type="submission" date="2018-07" db="EMBL/GenBank/DDBJ databases">
        <title>The genomes of Aspergillus section Nigri reveals drivers in fungal speciation.</title>
        <authorList>
            <consortium name="DOE Joint Genome Institute"/>
            <person name="Vesth T.C."/>
            <person name="Nybo J."/>
            <person name="Theobald S."/>
            <person name="Brandl J."/>
            <person name="Frisvad J.C."/>
            <person name="Nielsen K.F."/>
            <person name="Lyhne E.K."/>
            <person name="Kogle M.E."/>
            <person name="Kuo A."/>
            <person name="Riley R."/>
            <person name="Clum A."/>
            <person name="Nolan M."/>
            <person name="Lipzen A."/>
            <person name="Salamov A."/>
            <person name="Henrissat B."/>
            <person name="Wiebenga A."/>
            <person name="De vries R.P."/>
            <person name="Grigoriev I.V."/>
            <person name="Mortensen U.H."/>
            <person name="Andersen M.R."/>
            <person name="Baker S.E."/>
        </authorList>
    </citation>
    <scope>NUCLEOTIDE SEQUENCE [LARGE SCALE GENOMIC DNA]</scope>
    <source>
        <strain evidence="2 3">CBS 139.54b</strain>
    </source>
</reference>
<dbReference type="AlphaFoldDB" id="A0A3F3PUA8"/>
<gene>
    <name evidence="2" type="ORF">BDQ94DRAFT_148551</name>
</gene>
<organism evidence="2 3">
    <name type="scientific">Aspergillus welwitschiae</name>
    <dbReference type="NCBI Taxonomy" id="1341132"/>
    <lineage>
        <taxon>Eukaryota</taxon>
        <taxon>Fungi</taxon>
        <taxon>Dikarya</taxon>
        <taxon>Ascomycota</taxon>
        <taxon>Pezizomycotina</taxon>
        <taxon>Eurotiomycetes</taxon>
        <taxon>Eurotiomycetidae</taxon>
        <taxon>Eurotiales</taxon>
        <taxon>Aspergillaceae</taxon>
        <taxon>Aspergillus</taxon>
        <taxon>Aspergillus subgen. Circumdati</taxon>
    </lineage>
</organism>
<dbReference type="GeneID" id="38135568"/>
<keyword evidence="1" id="KW-0732">Signal</keyword>
<dbReference type="RefSeq" id="XP_026623515.1">
    <property type="nucleotide sequence ID" value="XM_026767212.1"/>
</dbReference>
<sequence length="66" mass="7287">MHRYLLVVVLTIGADCCPVVLRGGKKLTGNRKHRGNIRSTMQISNTPVGLPKNTRAQISTNKVMQN</sequence>
<protein>
    <recommendedName>
        <fullName evidence="4">Secreted protein</fullName>
    </recommendedName>
</protein>
<accession>A0A3F3PUA8</accession>
<name>A0A3F3PUA8_9EURO</name>
<feature type="signal peptide" evidence="1">
    <location>
        <begin position="1"/>
        <end position="16"/>
    </location>
</feature>
<evidence type="ECO:0000313" key="3">
    <source>
        <dbReference type="Proteomes" id="UP000253729"/>
    </source>
</evidence>
<dbReference type="Proteomes" id="UP000253729">
    <property type="component" value="Unassembled WGS sequence"/>
</dbReference>
<evidence type="ECO:0000256" key="1">
    <source>
        <dbReference type="SAM" id="SignalP"/>
    </source>
</evidence>